<keyword evidence="12" id="KW-1185">Reference proteome</keyword>
<dbReference type="Proteomes" id="UP001549055">
    <property type="component" value="Unassembled WGS sequence"/>
</dbReference>
<reference evidence="11 12" key="1">
    <citation type="submission" date="2024-06" db="EMBL/GenBank/DDBJ databases">
        <title>Genomic Encyclopedia of Type Strains, Phase IV (KMG-IV): sequencing the most valuable type-strain genomes for metagenomic binning, comparative biology and taxonomic classification.</title>
        <authorList>
            <person name="Goeker M."/>
        </authorList>
    </citation>
    <scope>NUCLEOTIDE SEQUENCE [LARGE SCALE GENOMIC DNA]</scope>
    <source>
        <strain evidence="11 12">DSM 15349</strain>
    </source>
</reference>
<comment type="similarity">
    <text evidence="2 9">Belongs to the ABC-2 integral membrane protein family.</text>
</comment>
<keyword evidence="6 9" id="KW-0812">Transmembrane</keyword>
<dbReference type="InterPro" id="IPR013525">
    <property type="entry name" value="ABC2_TM"/>
</dbReference>
<evidence type="ECO:0000256" key="9">
    <source>
        <dbReference type="RuleBase" id="RU361157"/>
    </source>
</evidence>
<accession>A0ABV2JKP1</accession>
<dbReference type="PANTHER" id="PTHR30413">
    <property type="entry name" value="INNER MEMBRANE TRANSPORT PERMEASE"/>
    <property type="match status" value="1"/>
</dbReference>
<evidence type="ECO:0000256" key="7">
    <source>
        <dbReference type="ARBA" id="ARBA00022989"/>
    </source>
</evidence>
<comment type="caution">
    <text evidence="9">Lacks conserved residue(s) required for the propagation of feature annotation.</text>
</comment>
<evidence type="ECO:0000256" key="4">
    <source>
        <dbReference type="ARBA" id="ARBA00022475"/>
    </source>
</evidence>
<proteinExistence type="inferred from homology"/>
<keyword evidence="7 9" id="KW-1133">Transmembrane helix</keyword>
<keyword evidence="4 9" id="KW-1003">Cell membrane</keyword>
<dbReference type="PROSITE" id="PS51012">
    <property type="entry name" value="ABC_TM2"/>
    <property type="match status" value="1"/>
</dbReference>
<dbReference type="PANTHER" id="PTHR30413:SF8">
    <property type="entry name" value="TRANSPORT PERMEASE PROTEIN"/>
    <property type="match status" value="1"/>
</dbReference>
<evidence type="ECO:0000259" key="10">
    <source>
        <dbReference type="PROSITE" id="PS51012"/>
    </source>
</evidence>
<dbReference type="Pfam" id="PF01061">
    <property type="entry name" value="ABC2_membrane"/>
    <property type="match status" value="1"/>
</dbReference>
<dbReference type="RefSeq" id="WP_253363930.1">
    <property type="nucleotide sequence ID" value="NZ_JALJXU010000002.1"/>
</dbReference>
<feature type="transmembrane region" description="Helical" evidence="9">
    <location>
        <begin position="31"/>
        <end position="53"/>
    </location>
</feature>
<evidence type="ECO:0000313" key="11">
    <source>
        <dbReference type="EMBL" id="MET3643940.1"/>
    </source>
</evidence>
<evidence type="ECO:0000256" key="3">
    <source>
        <dbReference type="ARBA" id="ARBA00022448"/>
    </source>
</evidence>
<comment type="subcellular location">
    <subcellularLocation>
        <location evidence="1">Cell inner membrane</location>
        <topology evidence="1">Multi-pass membrane protein</topology>
    </subcellularLocation>
    <subcellularLocation>
        <location evidence="9">Cell membrane</location>
        <topology evidence="9">Multi-pass membrane protein</topology>
    </subcellularLocation>
</comment>
<gene>
    <name evidence="11" type="ORF">ABID27_000562</name>
</gene>
<evidence type="ECO:0000256" key="6">
    <source>
        <dbReference type="ARBA" id="ARBA00022692"/>
    </source>
</evidence>
<evidence type="ECO:0000256" key="2">
    <source>
        <dbReference type="ARBA" id="ARBA00007783"/>
    </source>
</evidence>
<evidence type="ECO:0000256" key="1">
    <source>
        <dbReference type="ARBA" id="ARBA00004429"/>
    </source>
</evidence>
<keyword evidence="8 9" id="KW-0472">Membrane</keyword>
<feature type="transmembrane region" description="Helical" evidence="9">
    <location>
        <begin position="141"/>
        <end position="164"/>
    </location>
</feature>
<protein>
    <recommendedName>
        <fullName evidence="9">Transport permease protein</fullName>
    </recommendedName>
</protein>
<feature type="transmembrane region" description="Helical" evidence="9">
    <location>
        <begin position="176"/>
        <end position="194"/>
    </location>
</feature>
<keyword evidence="3 9" id="KW-0813">Transport</keyword>
<feature type="domain" description="ABC transmembrane type-2" evidence="10">
    <location>
        <begin position="29"/>
        <end position="260"/>
    </location>
</feature>
<sequence length="268" mass="30626">MDIFSKKNRILLKELIKTDFKLRYQGSVVGYMWSILKPLMLFAIMYTVFIHFLRMGNDVPHFAVALLLGNVIWSFFSEATNMGMVSIVSRGDLLRKLNFSKHIIVLSAICGAMINFAINLIVVLIFAAINGVKVEWSLVAFIPFLFIELFLLAFGVALLLSALFVKFRDLGQIWEVVMQAGLYATPIIYSIGFVRERSVLAAKLIMLNPLAQIIQDARYILMDRANIPIWQLSHNWMYILFPYVVPVFVFAIGLMVFNKNAKRFAEII</sequence>
<feature type="transmembrane region" description="Helical" evidence="9">
    <location>
        <begin position="236"/>
        <end position="257"/>
    </location>
</feature>
<evidence type="ECO:0000256" key="8">
    <source>
        <dbReference type="ARBA" id="ARBA00023136"/>
    </source>
</evidence>
<evidence type="ECO:0000313" key="12">
    <source>
        <dbReference type="Proteomes" id="UP001549055"/>
    </source>
</evidence>
<name>A0ABV2JKP1_9STRE</name>
<feature type="transmembrane region" description="Helical" evidence="9">
    <location>
        <begin position="103"/>
        <end position="129"/>
    </location>
</feature>
<dbReference type="InterPro" id="IPR047817">
    <property type="entry name" value="ABC2_TM_bact-type"/>
</dbReference>
<evidence type="ECO:0000256" key="5">
    <source>
        <dbReference type="ARBA" id="ARBA00022519"/>
    </source>
</evidence>
<comment type="caution">
    <text evidence="11">The sequence shown here is derived from an EMBL/GenBank/DDBJ whole genome shotgun (WGS) entry which is preliminary data.</text>
</comment>
<dbReference type="EMBL" id="JBEPMK010000002">
    <property type="protein sequence ID" value="MET3643940.1"/>
    <property type="molecule type" value="Genomic_DNA"/>
</dbReference>
<organism evidence="11 12">
    <name type="scientific">Streptococcus gallinaceus</name>
    <dbReference type="NCBI Taxonomy" id="165758"/>
    <lineage>
        <taxon>Bacteria</taxon>
        <taxon>Bacillati</taxon>
        <taxon>Bacillota</taxon>
        <taxon>Bacilli</taxon>
        <taxon>Lactobacillales</taxon>
        <taxon>Streptococcaceae</taxon>
        <taxon>Streptococcus</taxon>
    </lineage>
</organism>
<keyword evidence="5" id="KW-0997">Cell inner membrane</keyword>